<feature type="compositionally biased region" description="Pro residues" evidence="1">
    <location>
        <begin position="71"/>
        <end position="89"/>
    </location>
</feature>
<feature type="compositionally biased region" description="Low complexity" evidence="1">
    <location>
        <begin position="103"/>
        <end position="112"/>
    </location>
</feature>
<proteinExistence type="predicted"/>
<reference evidence="2" key="1">
    <citation type="submission" date="2019-08" db="EMBL/GenBank/DDBJ databases">
        <title>The improved chromosome-level genome for the pearl oyster Pinctada fucata martensii using PacBio sequencing and Hi-C.</title>
        <authorList>
            <person name="Zheng Z."/>
        </authorList>
    </citation>
    <scope>NUCLEOTIDE SEQUENCE</scope>
    <source>
        <strain evidence="2">ZZ-2019</strain>
        <tissue evidence="2">Adductor muscle</tissue>
    </source>
</reference>
<evidence type="ECO:0000256" key="1">
    <source>
        <dbReference type="SAM" id="MobiDB-lite"/>
    </source>
</evidence>
<dbReference type="EMBL" id="VSWD01000004">
    <property type="protein sequence ID" value="KAK3105153.1"/>
    <property type="molecule type" value="Genomic_DNA"/>
</dbReference>
<gene>
    <name evidence="2" type="ORF">FSP39_018273</name>
</gene>
<feature type="region of interest" description="Disordered" evidence="1">
    <location>
        <begin position="68"/>
        <end position="141"/>
    </location>
</feature>
<protein>
    <submittedName>
        <fullName evidence="2">Uncharacterized protein</fullName>
    </submittedName>
</protein>
<sequence>MTPYGCSCAVRCCPDAFSPRRITNIFHMPNIYSIGCCGCIFCPSVLNANQMGPPIFLTMVMPVAPRQMEMPEPPEMPEPAELPEPPEMPEPAEGPEFPEPAEPAEFPEIAEPVQIEQPEIELKSQGPPEIEQSELSAPEGREIELKGVGTQEIEIGGMKIEGT</sequence>
<organism evidence="2 3">
    <name type="scientific">Pinctada imbricata</name>
    <name type="common">Atlantic pearl-oyster</name>
    <name type="synonym">Pinctada martensii</name>
    <dbReference type="NCBI Taxonomy" id="66713"/>
    <lineage>
        <taxon>Eukaryota</taxon>
        <taxon>Metazoa</taxon>
        <taxon>Spiralia</taxon>
        <taxon>Lophotrochozoa</taxon>
        <taxon>Mollusca</taxon>
        <taxon>Bivalvia</taxon>
        <taxon>Autobranchia</taxon>
        <taxon>Pteriomorphia</taxon>
        <taxon>Pterioida</taxon>
        <taxon>Pterioidea</taxon>
        <taxon>Pteriidae</taxon>
        <taxon>Pinctada</taxon>
    </lineage>
</organism>
<name>A0AA88YP03_PINIB</name>
<comment type="caution">
    <text evidence="2">The sequence shown here is derived from an EMBL/GenBank/DDBJ whole genome shotgun (WGS) entry which is preliminary data.</text>
</comment>
<evidence type="ECO:0000313" key="3">
    <source>
        <dbReference type="Proteomes" id="UP001186944"/>
    </source>
</evidence>
<dbReference type="Proteomes" id="UP001186944">
    <property type="component" value="Unassembled WGS sequence"/>
</dbReference>
<accession>A0AA88YP03</accession>
<evidence type="ECO:0000313" key="2">
    <source>
        <dbReference type="EMBL" id="KAK3105153.1"/>
    </source>
</evidence>
<keyword evidence="3" id="KW-1185">Reference proteome</keyword>
<dbReference type="AlphaFoldDB" id="A0AA88YP03"/>